<keyword evidence="1" id="KW-0596">Phosphopantetheine</keyword>
<dbReference type="Pfam" id="PF07993">
    <property type="entry name" value="NAD_binding_4"/>
    <property type="match status" value="1"/>
</dbReference>
<evidence type="ECO:0000256" key="3">
    <source>
        <dbReference type="ARBA" id="ARBA00029454"/>
    </source>
</evidence>
<dbReference type="OrthoDB" id="408177at2759"/>
<dbReference type="PROSITE" id="PS50075">
    <property type="entry name" value="CARRIER"/>
    <property type="match status" value="1"/>
</dbReference>
<dbReference type="PANTHER" id="PTHR44845:SF6">
    <property type="entry name" value="BETA-ALANINE-ACTIVATING ENZYME"/>
    <property type="match status" value="1"/>
</dbReference>
<evidence type="ECO:0000313" key="5">
    <source>
        <dbReference type="EMBL" id="CAG8388168.1"/>
    </source>
</evidence>
<dbReference type="GO" id="GO:0044550">
    <property type="term" value="P:secondary metabolite biosynthetic process"/>
    <property type="evidence" value="ECO:0007669"/>
    <property type="project" value="UniProtKB-ARBA"/>
</dbReference>
<dbReference type="InterPro" id="IPR009081">
    <property type="entry name" value="PP-bd_ACP"/>
</dbReference>
<dbReference type="SUPFAM" id="SSF56801">
    <property type="entry name" value="Acetyl-CoA synthetase-like"/>
    <property type="match status" value="1"/>
</dbReference>
<comment type="similarity">
    <text evidence="3">Belongs to the NRP synthetase family.</text>
</comment>
<dbReference type="SUPFAM" id="SSF51735">
    <property type="entry name" value="NAD(P)-binding Rossmann-fold domains"/>
    <property type="match status" value="1"/>
</dbReference>
<dbReference type="CDD" id="cd05235">
    <property type="entry name" value="SDR_e1"/>
    <property type="match status" value="1"/>
</dbReference>
<protein>
    <recommendedName>
        <fullName evidence="4">Carrier domain-containing protein</fullName>
    </recommendedName>
</protein>
<evidence type="ECO:0000259" key="4">
    <source>
        <dbReference type="PROSITE" id="PS50075"/>
    </source>
</evidence>
<proteinExistence type="inferred from homology"/>
<dbReference type="AlphaFoldDB" id="A0A9W4J9X3"/>
<comment type="caution">
    <text evidence="5">The sequence shown here is derived from an EMBL/GenBank/DDBJ whole genome shotgun (WGS) entry which is preliminary data.</text>
</comment>
<dbReference type="Gene3D" id="3.30.300.30">
    <property type="match status" value="1"/>
</dbReference>
<reference evidence="5" key="1">
    <citation type="submission" date="2021-07" db="EMBL/GenBank/DDBJ databases">
        <authorList>
            <person name="Branca A.L. A."/>
        </authorList>
    </citation>
    <scope>NUCLEOTIDE SEQUENCE</scope>
</reference>
<dbReference type="NCBIfam" id="TIGR01746">
    <property type="entry name" value="Thioester-redct"/>
    <property type="match status" value="1"/>
</dbReference>
<dbReference type="CDD" id="cd05930">
    <property type="entry name" value="A_NRPS"/>
    <property type="match status" value="1"/>
</dbReference>
<evidence type="ECO:0000313" key="6">
    <source>
        <dbReference type="Proteomes" id="UP001152646"/>
    </source>
</evidence>
<dbReference type="PROSITE" id="PS00455">
    <property type="entry name" value="AMP_BINDING"/>
    <property type="match status" value="1"/>
</dbReference>
<dbReference type="SUPFAM" id="SSF47336">
    <property type="entry name" value="ACP-like"/>
    <property type="match status" value="1"/>
</dbReference>
<dbReference type="Gene3D" id="3.40.50.12780">
    <property type="entry name" value="N-terminal domain of ligase-like"/>
    <property type="match status" value="1"/>
</dbReference>
<dbReference type="InterPro" id="IPR010080">
    <property type="entry name" value="Thioester_reductase-like_dom"/>
</dbReference>
<accession>A0A9W4J9X3</accession>
<evidence type="ECO:0000256" key="2">
    <source>
        <dbReference type="ARBA" id="ARBA00022553"/>
    </source>
</evidence>
<dbReference type="Gene3D" id="1.10.1200.10">
    <property type="entry name" value="ACP-like"/>
    <property type="match status" value="1"/>
</dbReference>
<evidence type="ECO:0000256" key="1">
    <source>
        <dbReference type="ARBA" id="ARBA00022450"/>
    </source>
</evidence>
<feature type="domain" description="Carrier" evidence="4">
    <location>
        <begin position="539"/>
        <end position="616"/>
    </location>
</feature>
<keyword evidence="2" id="KW-0597">Phosphoprotein</keyword>
<dbReference type="InterPro" id="IPR036291">
    <property type="entry name" value="NAD(P)-bd_dom_sf"/>
</dbReference>
<dbReference type="Pfam" id="PF00501">
    <property type="entry name" value="AMP-binding"/>
    <property type="match status" value="1"/>
</dbReference>
<gene>
    <name evidence="5" type="ORF">PSALAMII_LOCUS6783</name>
</gene>
<dbReference type="Pfam" id="PF00550">
    <property type="entry name" value="PP-binding"/>
    <property type="match status" value="1"/>
</dbReference>
<dbReference type="InterPro" id="IPR042099">
    <property type="entry name" value="ANL_N_sf"/>
</dbReference>
<dbReference type="InterPro" id="IPR045851">
    <property type="entry name" value="AMP-bd_C_sf"/>
</dbReference>
<dbReference type="InterPro" id="IPR020845">
    <property type="entry name" value="AMP-binding_CS"/>
</dbReference>
<dbReference type="InterPro" id="IPR013120">
    <property type="entry name" value="FAR_NAD-bd"/>
</dbReference>
<dbReference type="InterPro" id="IPR000873">
    <property type="entry name" value="AMP-dep_synth/lig_dom"/>
</dbReference>
<dbReference type="PANTHER" id="PTHR44845">
    <property type="entry name" value="CARRIER DOMAIN-CONTAINING PROTEIN"/>
    <property type="match status" value="1"/>
</dbReference>
<dbReference type="InterPro" id="IPR036736">
    <property type="entry name" value="ACP-like_sf"/>
</dbReference>
<organism evidence="5 6">
    <name type="scientific">Penicillium salamii</name>
    <dbReference type="NCBI Taxonomy" id="1612424"/>
    <lineage>
        <taxon>Eukaryota</taxon>
        <taxon>Fungi</taxon>
        <taxon>Dikarya</taxon>
        <taxon>Ascomycota</taxon>
        <taxon>Pezizomycotina</taxon>
        <taxon>Eurotiomycetes</taxon>
        <taxon>Eurotiomycetidae</taxon>
        <taxon>Eurotiales</taxon>
        <taxon>Aspergillaceae</taxon>
        <taxon>Penicillium</taxon>
    </lineage>
</organism>
<dbReference type="Gene3D" id="3.40.50.720">
    <property type="entry name" value="NAD(P)-binding Rossmann-like Domain"/>
    <property type="match status" value="1"/>
</dbReference>
<name>A0A9W4J9X3_9EURO</name>
<sequence length="1027" mass="111812">MGSTSPPASEYEVAASSGEGLGGLFYQRMLEDPSALAIIDEDGTSLSYGLLHQTALTLAQSLRQQDLVTEEPVGILVHHGIYDAVTQLAIIYAGGTCVPLNPLLPDRQVTSRLQRLGARFILVDEVNKSRPLPFNHLAVGEIPQLDDGLTDVKDTPLPVATNLGHCTHLIHTSGTTSEPKAVQVRGISILHVSHHAPYEPVQKTDVVGHCNNTSFDVALFDIWGALLRGATIGVLQKSTLLDIANLGAVIRQLGITIMAITAPLVNLAASTAPTTFASLRVVLMGGEAVNLVAMKTILEAGPPQHLMNAYGPTECCVYCLTHEITMADIDAGSVSIGEPIGHNVCCVCDDAGQIVPDGEEGELLVGGPGVAIGYFDQPDKNAQTFITVDGYKNPDTGEPYRMYRTGDMVRRRSDGQHDFLGRRDHQVKIRGFRIELSAVDAAVMDTGFFTNGFSMRMDEKEEGAGATLVAFVVLQPTAGPGAVSDALQKLRETLPDYMVPHLQVVADLPLNSNAKVDRQKLSEIYHQLRAKHLAETWGDASLSTRAHIAGLWATILATPVPQYSDDDDFFEHGATSLQASLLISRIRKQLNTEISLLTLYDNSTLGKLVSIIDSNQGASMPTVRNERDMWVADTLLGDDLPLLPGLVVDWRLDTEGRVFLTGATGFLGAYLLADLLRMPDVHQVGCLVRAASPVAGLGRLKAALIKYNLWQDAFLPKLLPLCGKLDDHWLGLGQRRFEQIGEWASVIFHLGAKVNYTQPYSLHRSANIVGTVNVARLATTGRLKGMHYCSSISCFGPTGFVTGAKVVYEDGPLMPHLDALTFDHGYAQSQWAADELLQRLTSRGFPITVYRPGFITGDEITGACNPDDFFSRLIRASLELGCYPHLPNQRKEFITANYVVSAMLHIASNTFAYGHAFHLIPDRDNSIGMGDVMKLLGESQGVSINCVGYEEWIEQLSASGNVSLQPLLPMLAEKVHEGLSRWELYENMPTYDKTNTMRALRLYPGGLDCRPFDCDLMKGYVSYLAGR</sequence>
<dbReference type="Proteomes" id="UP001152646">
    <property type="component" value="Unassembled WGS sequence"/>
</dbReference>
<dbReference type="EMBL" id="CAJVPA010000193">
    <property type="protein sequence ID" value="CAG8388168.1"/>
    <property type="molecule type" value="Genomic_DNA"/>
</dbReference>